<dbReference type="Gene3D" id="2.70.98.30">
    <property type="entry name" value="Golgi alpha-mannosidase II, domain 4"/>
    <property type="match status" value="1"/>
</dbReference>
<protein>
    <recommendedName>
        <fullName evidence="3">glucan endo-1,3-beta-D-glucosidase</fullName>
        <ecNumber evidence="3">3.2.1.39</ecNumber>
    </recommendedName>
</protein>
<evidence type="ECO:0000256" key="3">
    <source>
        <dbReference type="ARBA" id="ARBA00012780"/>
    </source>
</evidence>
<dbReference type="GO" id="GO:0009986">
    <property type="term" value="C:cell surface"/>
    <property type="evidence" value="ECO:0007669"/>
    <property type="project" value="TreeGrafter"/>
</dbReference>
<evidence type="ECO:0000256" key="6">
    <source>
        <dbReference type="ARBA" id="ARBA00023295"/>
    </source>
</evidence>
<dbReference type="GO" id="GO:0052861">
    <property type="term" value="F:endo-1,3(4)-beta-glucanase activity"/>
    <property type="evidence" value="ECO:0007669"/>
    <property type="project" value="InterPro"/>
</dbReference>
<comment type="caution">
    <text evidence="12">The sequence shown here is derived from an EMBL/GenBank/DDBJ whole genome shotgun (WGS) entry which is preliminary data.</text>
</comment>
<keyword evidence="6" id="KW-0326">Glycosidase</keyword>
<feature type="chain" id="PRO_5042937807" description="glucan endo-1,3-beta-D-glucosidase" evidence="9">
    <location>
        <begin position="20"/>
        <end position="847"/>
    </location>
</feature>
<feature type="domain" description="Glycosyl hydrolase family 81 N-terminal" evidence="10">
    <location>
        <begin position="146"/>
        <end position="466"/>
    </location>
</feature>
<keyword evidence="5" id="KW-0119">Carbohydrate metabolism</keyword>
<evidence type="ECO:0000256" key="4">
    <source>
        <dbReference type="ARBA" id="ARBA00022801"/>
    </source>
</evidence>
<dbReference type="GO" id="GO:0000272">
    <property type="term" value="P:polysaccharide catabolic process"/>
    <property type="evidence" value="ECO:0007669"/>
    <property type="project" value="UniProtKB-KW"/>
</dbReference>
<dbReference type="InterPro" id="IPR040720">
    <property type="entry name" value="GH81_C"/>
</dbReference>
<organism evidence="12 13">
    <name type="scientific">Trichocladium antarcticum</name>
    <dbReference type="NCBI Taxonomy" id="1450529"/>
    <lineage>
        <taxon>Eukaryota</taxon>
        <taxon>Fungi</taxon>
        <taxon>Dikarya</taxon>
        <taxon>Ascomycota</taxon>
        <taxon>Pezizomycotina</taxon>
        <taxon>Sordariomycetes</taxon>
        <taxon>Sordariomycetidae</taxon>
        <taxon>Sordariales</taxon>
        <taxon>Chaetomiaceae</taxon>
        <taxon>Trichocladium</taxon>
    </lineage>
</organism>
<dbReference type="FunFam" id="1.10.287.1170:FF:000001">
    <property type="entry name" value="Endo-1,3-beta-glucanase Engl1"/>
    <property type="match status" value="1"/>
</dbReference>
<name>A0AAN6UL90_9PEZI</name>
<keyword evidence="8" id="KW-0624">Polysaccharide degradation</keyword>
<keyword evidence="4 12" id="KW-0378">Hydrolase</keyword>
<evidence type="ECO:0000256" key="8">
    <source>
        <dbReference type="ARBA" id="ARBA00023326"/>
    </source>
</evidence>
<sequence>MSPSGRLVFVLLTVLQVSASHAPDDEQALSPSLGRDKLSPRDIQTSSARVITCLGPSGTVQILASKKTPASGFIPSVLETLGHVTSVPILTNSIPRPTSLLSAPSVLPIQQPPCPEIAIKMVAPDIFADPLSTDPPPANIGRKYDHPVPRLGITASSPIGTNKFYGNFHLANQTSPTYLHPYAVSWVRGGGVTGSWGLAISHVEGRQRVFGPTKPETGAAAYFINPVGIHSVCISARELGSQTALTTELLTDFSAQVSLRPDAQAPAALQFPLVQGSAFITAMFDGATPQIQTGVFFRTVTKSDWEPKPCVTKYKLHLEDGATWLLYAYHTRGEPLDLQVTNNGLAQAQRPFYGILQVAKDPGNGEVVYDQACGVYPTGVGLSGSVDGAAGSYKFAFRKAGMAGTTLAMYALPHHQSSFDGETRARMTGLQLQTTTKGVAVAVVADSWTMVEPRLPTDMGFLPWSPHAGSIGAISNSTRAFIHNIARQEVSQNMHEQTNLNSMYFSGKALAKFAGIILAIHDLLGDQGLALWGLQQLKVAFSRFSQNAQQFPLVYESGWGGVVSSATYVTGDTGADFGNSLYNDHHFHYGYFIYTAAVIGHLDPSWVPANKAYVDMLVRDIANPSARDQYFPVWRCFDWFHGHSWAHGLFDTLDGKDQESSSEDTMHAYALKMWGAVSGDQNLEARGNLLLALLARSLQAYYLYTSTNQIQPREFTGNKVAGILFENKIDHTTYFGTNIEYIQGIHMLPLLPHTPLARTPQFVAEEWETYFSRGRAQAVAGGWRGILWGNYATIDPRGAYAFFSAPGFDPSWLDGGGSLTWYLCYSAGRLLACRVLLVLSAFGWGLC</sequence>
<evidence type="ECO:0000256" key="5">
    <source>
        <dbReference type="ARBA" id="ARBA00023277"/>
    </source>
</evidence>
<gene>
    <name evidence="12" type="ORF">BT67DRAFT_378991</name>
</gene>
<dbReference type="PANTHER" id="PTHR31983:SF0">
    <property type="entry name" value="GLUCAN ENDO-1,3-BETA-D-GLUCOSIDASE 2"/>
    <property type="match status" value="1"/>
</dbReference>
<dbReference type="PANTHER" id="PTHR31983">
    <property type="entry name" value="ENDO-1,3(4)-BETA-GLUCANASE 1"/>
    <property type="match status" value="1"/>
</dbReference>
<dbReference type="Proteomes" id="UP001304895">
    <property type="component" value="Unassembled WGS sequence"/>
</dbReference>
<reference evidence="12" key="1">
    <citation type="journal article" date="2023" name="Mol. Phylogenet. Evol.">
        <title>Genome-scale phylogeny and comparative genomics of the fungal order Sordariales.</title>
        <authorList>
            <person name="Hensen N."/>
            <person name="Bonometti L."/>
            <person name="Westerberg I."/>
            <person name="Brannstrom I.O."/>
            <person name="Guillou S."/>
            <person name="Cros-Aarteil S."/>
            <person name="Calhoun S."/>
            <person name="Haridas S."/>
            <person name="Kuo A."/>
            <person name="Mondo S."/>
            <person name="Pangilinan J."/>
            <person name="Riley R."/>
            <person name="LaButti K."/>
            <person name="Andreopoulos B."/>
            <person name="Lipzen A."/>
            <person name="Chen C."/>
            <person name="Yan M."/>
            <person name="Daum C."/>
            <person name="Ng V."/>
            <person name="Clum A."/>
            <person name="Steindorff A."/>
            <person name="Ohm R.A."/>
            <person name="Martin F."/>
            <person name="Silar P."/>
            <person name="Natvig D.O."/>
            <person name="Lalanne C."/>
            <person name="Gautier V."/>
            <person name="Ament-Velasquez S.L."/>
            <person name="Kruys A."/>
            <person name="Hutchinson M.I."/>
            <person name="Powell A.J."/>
            <person name="Barry K."/>
            <person name="Miller A.N."/>
            <person name="Grigoriev I.V."/>
            <person name="Debuchy R."/>
            <person name="Gladieux P."/>
            <person name="Hiltunen Thoren M."/>
            <person name="Johannesson H."/>
        </authorList>
    </citation>
    <scope>NUCLEOTIDE SEQUENCE</scope>
    <source>
        <strain evidence="12">CBS 123565</strain>
    </source>
</reference>
<comment type="catalytic activity">
    <reaction evidence="1">
        <text>Hydrolysis of (1-&gt;3)-beta-D-glucosidic linkages in (1-&gt;3)-beta-D-glucans.</text>
        <dbReference type="EC" id="3.2.1.39"/>
    </reaction>
</comment>
<dbReference type="GO" id="GO:0042973">
    <property type="term" value="F:glucan endo-1,3-beta-D-glucosidase activity"/>
    <property type="evidence" value="ECO:0007669"/>
    <property type="project" value="UniProtKB-EC"/>
</dbReference>
<evidence type="ECO:0000313" key="12">
    <source>
        <dbReference type="EMBL" id="KAK4134830.1"/>
    </source>
</evidence>
<proteinExistence type="inferred from homology"/>
<evidence type="ECO:0000313" key="13">
    <source>
        <dbReference type="Proteomes" id="UP001304895"/>
    </source>
</evidence>
<dbReference type="Pfam" id="PF17652">
    <property type="entry name" value="Glyco_hydro81C"/>
    <property type="match status" value="1"/>
</dbReference>
<feature type="signal peptide" evidence="9">
    <location>
        <begin position="1"/>
        <end position="19"/>
    </location>
</feature>
<dbReference type="EC" id="3.2.1.39" evidence="3"/>
<evidence type="ECO:0000256" key="2">
    <source>
        <dbReference type="ARBA" id="ARBA00010730"/>
    </source>
</evidence>
<evidence type="ECO:0000259" key="11">
    <source>
        <dbReference type="Pfam" id="PF17652"/>
    </source>
</evidence>
<dbReference type="Gene3D" id="1.10.287.1170">
    <property type="entry name" value="glycoside hydrolase family 81 endo-[beta] glucanase"/>
    <property type="match status" value="1"/>
</dbReference>
<dbReference type="Pfam" id="PF03639">
    <property type="entry name" value="Glyco_hydro_81"/>
    <property type="match status" value="1"/>
</dbReference>
<evidence type="ECO:0000256" key="7">
    <source>
        <dbReference type="ARBA" id="ARBA00023316"/>
    </source>
</evidence>
<evidence type="ECO:0000256" key="9">
    <source>
        <dbReference type="SAM" id="SignalP"/>
    </source>
</evidence>
<accession>A0AAN6UL90</accession>
<keyword evidence="7" id="KW-0961">Cell wall biogenesis/degradation</keyword>
<evidence type="ECO:0000256" key="1">
    <source>
        <dbReference type="ARBA" id="ARBA00000382"/>
    </source>
</evidence>
<dbReference type="PROSITE" id="PS52008">
    <property type="entry name" value="GH81"/>
    <property type="match status" value="1"/>
</dbReference>
<keyword evidence="9" id="KW-0732">Signal</keyword>
<evidence type="ECO:0000259" key="10">
    <source>
        <dbReference type="Pfam" id="PF03639"/>
    </source>
</evidence>
<dbReference type="AlphaFoldDB" id="A0AAN6UL90"/>
<feature type="domain" description="Glycosyl hydrolase family 81 C-terminal" evidence="11">
    <location>
        <begin position="474"/>
        <end position="823"/>
    </location>
</feature>
<dbReference type="InterPro" id="IPR040451">
    <property type="entry name" value="GH81_N"/>
</dbReference>
<keyword evidence="13" id="KW-1185">Reference proteome</keyword>
<dbReference type="GO" id="GO:0071555">
    <property type="term" value="P:cell wall organization"/>
    <property type="evidence" value="ECO:0007669"/>
    <property type="project" value="UniProtKB-KW"/>
</dbReference>
<comment type="similarity">
    <text evidence="2">Belongs to the glycosyl hydrolase 81 family.</text>
</comment>
<dbReference type="EMBL" id="MU853407">
    <property type="protein sequence ID" value="KAK4134830.1"/>
    <property type="molecule type" value="Genomic_DNA"/>
</dbReference>
<dbReference type="InterPro" id="IPR005200">
    <property type="entry name" value="Endo-beta-glucanase"/>
</dbReference>
<reference evidence="12" key="2">
    <citation type="submission" date="2023-05" db="EMBL/GenBank/DDBJ databases">
        <authorList>
            <consortium name="Lawrence Berkeley National Laboratory"/>
            <person name="Steindorff A."/>
            <person name="Hensen N."/>
            <person name="Bonometti L."/>
            <person name="Westerberg I."/>
            <person name="Brannstrom I.O."/>
            <person name="Guillou S."/>
            <person name="Cros-Aarteil S."/>
            <person name="Calhoun S."/>
            <person name="Haridas S."/>
            <person name="Kuo A."/>
            <person name="Mondo S."/>
            <person name="Pangilinan J."/>
            <person name="Riley R."/>
            <person name="Labutti K."/>
            <person name="Andreopoulos B."/>
            <person name="Lipzen A."/>
            <person name="Chen C."/>
            <person name="Yanf M."/>
            <person name="Daum C."/>
            <person name="Ng V."/>
            <person name="Clum A."/>
            <person name="Ohm R."/>
            <person name="Martin F."/>
            <person name="Silar P."/>
            <person name="Natvig D."/>
            <person name="Lalanne C."/>
            <person name="Gautier V."/>
            <person name="Ament-Velasquez S.L."/>
            <person name="Kruys A."/>
            <person name="Hutchinson M.I."/>
            <person name="Powell A.J."/>
            <person name="Barry K."/>
            <person name="Miller A.N."/>
            <person name="Grigoriev I.V."/>
            <person name="Debuchy R."/>
            <person name="Gladieux P."/>
            <person name="Thoren M.H."/>
            <person name="Johannesson H."/>
        </authorList>
    </citation>
    <scope>NUCLEOTIDE SEQUENCE</scope>
    <source>
        <strain evidence="12">CBS 123565</strain>
    </source>
</reference>